<name>A0AAD2G1U1_9STRA</name>
<feature type="compositionally biased region" description="Polar residues" evidence="1">
    <location>
        <begin position="206"/>
        <end position="223"/>
    </location>
</feature>
<protein>
    <submittedName>
        <fullName evidence="4">Uncharacterized protein</fullName>
    </submittedName>
</protein>
<organism evidence="4 5">
    <name type="scientific">Cylindrotheca closterium</name>
    <dbReference type="NCBI Taxonomy" id="2856"/>
    <lineage>
        <taxon>Eukaryota</taxon>
        <taxon>Sar</taxon>
        <taxon>Stramenopiles</taxon>
        <taxon>Ochrophyta</taxon>
        <taxon>Bacillariophyta</taxon>
        <taxon>Bacillariophyceae</taxon>
        <taxon>Bacillariophycidae</taxon>
        <taxon>Bacillariales</taxon>
        <taxon>Bacillariaceae</taxon>
        <taxon>Cylindrotheca</taxon>
    </lineage>
</organism>
<feature type="signal peptide" evidence="3">
    <location>
        <begin position="1"/>
        <end position="23"/>
    </location>
</feature>
<evidence type="ECO:0000256" key="1">
    <source>
        <dbReference type="SAM" id="MobiDB-lite"/>
    </source>
</evidence>
<proteinExistence type="predicted"/>
<dbReference type="AlphaFoldDB" id="A0AAD2G1U1"/>
<keyword evidence="2" id="KW-0472">Membrane</keyword>
<sequence length="488" mass="53315">MMVSRIQLLLLLVMAVVAVIVSAEEEHSSQIHEARTTTTKDRTKRRIRGRRLALPLDTELDDDWDYAIRAPKDDPHIHSSGKAGKAGKSGKNDSIQIETQSPSKTQNEEDDDGFDNGDSSSKPPNKGNSDGDSTKLPKGDDDDVSLDDDLASLHSMPSESPSARPSQAPAGLGPPSPQLVGMIPGGPSPNQSTIYPKDPQAPIPTDTESSVSNNATDGPTSTTNAGMMIGVAVSGVGLAAVAMFLFKRQKKRKRLVLTASQLEDDDMEHERGGKRRKIVKDGVVNDDDDDYERGQMEALVSNPTSSSRTSRQAPATPGPLSPTKVRDGVIEDDDEEGWSFTGVYKLQEHYNLTGFLEATGVPWAIRSAAARARPIHYITHEGNVITMKFKGVPRATYILDGPAVENVLRDRRFACKAIPIYTVDGYGFEVHQQGVDGGDYDIQLRWTLSEDDMTVQLTMTAIFKPDPKKNKTREPVRCTQIYSRIGEF</sequence>
<feature type="compositionally biased region" description="Polar residues" evidence="1">
    <location>
        <begin position="92"/>
        <end position="105"/>
    </location>
</feature>
<feature type="compositionally biased region" description="Polar residues" evidence="1">
    <location>
        <begin position="301"/>
        <end position="313"/>
    </location>
</feature>
<keyword evidence="5" id="KW-1185">Reference proteome</keyword>
<dbReference type="SUPFAM" id="SSF50814">
    <property type="entry name" value="Lipocalins"/>
    <property type="match status" value="1"/>
</dbReference>
<feature type="region of interest" description="Disordered" evidence="1">
    <location>
        <begin position="265"/>
        <end position="327"/>
    </location>
</feature>
<keyword evidence="3" id="KW-0732">Signal</keyword>
<evidence type="ECO:0000313" key="4">
    <source>
        <dbReference type="EMBL" id="CAJ1959830.1"/>
    </source>
</evidence>
<comment type="caution">
    <text evidence="4">The sequence shown here is derived from an EMBL/GenBank/DDBJ whole genome shotgun (WGS) entry which is preliminary data.</text>
</comment>
<keyword evidence="2" id="KW-0812">Transmembrane</keyword>
<evidence type="ECO:0000256" key="3">
    <source>
        <dbReference type="SAM" id="SignalP"/>
    </source>
</evidence>
<dbReference type="InterPro" id="IPR012674">
    <property type="entry name" value="Calycin"/>
</dbReference>
<reference evidence="4" key="1">
    <citation type="submission" date="2023-08" db="EMBL/GenBank/DDBJ databases">
        <authorList>
            <person name="Audoor S."/>
            <person name="Bilcke G."/>
        </authorList>
    </citation>
    <scope>NUCLEOTIDE SEQUENCE</scope>
</reference>
<evidence type="ECO:0000256" key="2">
    <source>
        <dbReference type="SAM" id="Phobius"/>
    </source>
</evidence>
<feature type="compositionally biased region" description="Basic and acidic residues" evidence="1">
    <location>
        <begin position="26"/>
        <end position="41"/>
    </location>
</feature>
<feature type="chain" id="PRO_5042017932" evidence="3">
    <location>
        <begin position="24"/>
        <end position="488"/>
    </location>
</feature>
<feature type="region of interest" description="Disordered" evidence="1">
    <location>
        <begin position="70"/>
        <end position="223"/>
    </location>
</feature>
<accession>A0AAD2G1U1</accession>
<feature type="region of interest" description="Disordered" evidence="1">
    <location>
        <begin position="26"/>
        <end position="46"/>
    </location>
</feature>
<gene>
    <name evidence="4" type="ORF">CYCCA115_LOCUS18249</name>
</gene>
<feature type="compositionally biased region" description="Acidic residues" evidence="1">
    <location>
        <begin position="140"/>
        <end position="150"/>
    </location>
</feature>
<dbReference type="Proteomes" id="UP001295423">
    <property type="component" value="Unassembled WGS sequence"/>
</dbReference>
<keyword evidence="2" id="KW-1133">Transmembrane helix</keyword>
<feature type="compositionally biased region" description="Polar residues" evidence="1">
    <location>
        <begin position="121"/>
        <end position="131"/>
    </location>
</feature>
<evidence type="ECO:0000313" key="5">
    <source>
        <dbReference type="Proteomes" id="UP001295423"/>
    </source>
</evidence>
<dbReference type="Gene3D" id="2.40.128.20">
    <property type="match status" value="1"/>
</dbReference>
<dbReference type="EMBL" id="CAKOGP040002025">
    <property type="protein sequence ID" value="CAJ1959830.1"/>
    <property type="molecule type" value="Genomic_DNA"/>
</dbReference>
<feature type="transmembrane region" description="Helical" evidence="2">
    <location>
        <begin position="225"/>
        <end position="246"/>
    </location>
</feature>